<dbReference type="PANTHER" id="PTHR23513">
    <property type="entry name" value="INTEGRAL MEMBRANE EFFLUX PROTEIN-RELATED"/>
    <property type="match status" value="1"/>
</dbReference>
<evidence type="ECO:0000313" key="8">
    <source>
        <dbReference type="EMBL" id="GAA1567240.1"/>
    </source>
</evidence>
<dbReference type="SUPFAM" id="SSF103473">
    <property type="entry name" value="MFS general substrate transporter"/>
    <property type="match status" value="1"/>
</dbReference>
<feature type="transmembrane region" description="Helical" evidence="7">
    <location>
        <begin position="308"/>
        <end position="326"/>
    </location>
</feature>
<feature type="transmembrane region" description="Helical" evidence="7">
    <location>
        <begin position="237"/>
        <end position="261"/>
    </location>
</feature>
<dbReference type="InterPro" id="IPR011701">
    <property type="entry name" value="MFS"/>
</dbReference>
<feature type="transmembrane region" description="Helical" evidence="7">
    <location>
        <begin position="176"/>
        <end position="196"/>
    </location>
</feature>
<feature type="compositionally biased region" description="Gly residues" evidence="6">
    <location>
        <begin position="426"/>
        <end position="437"/>
    </location>
</feature>
<evidence type="ECO:0000256" key="4">
    <source>
        <dbReference type="ARBA" id="ARBA00022989"/>
    </source>
</evidence>
<gene>
    <name evidence="8" type="ORF">GCM10009804_24780</name>
</gene>
<dbReference type="CDD" id="cd06173">
    <property type="entry name" value="MFS_MefA_like"/>
    <property type="match status" value="1"/>
</dbReference>
<name>A0ABN2CZZ0_9ACTN</name>
<feature type="transmembrane region" description="Helical" evidence="7">
    <location>
        <begin position="20"/>
        <end position="42"/>
    </location>
</feature>
<evidence type="ECO:0000256" key="3">
    <source>
        <dbReference type="ARBA" id="ARBA00022692"/>
    </source>
</evidence>
<accession>A0ABN2CZZ0</accession>
<dbReference type="InterPro" id="IPR036259">
    <property type="entry name" value="MFS_trans_sf"/>
</dbReference>
<evidence type="ECO:0000256" key="1">
    <source>
        <dbReference type="ARBA" id="ARBA00004651"/>
    </source>
</evidence>
<feature type="compositionally biased region" description="Basic and acidic residues" evidence="6">
    <location>
        <begin position="440"/>
        <end position="449"/>
    </location>
</feature>
<dbReference type="EMBL" id="BAAAPH010000007">
    <property type="protein sequence ID" value="GAA1567240.1"/>
    <property type="molecule type" value="Genomic_DNA"/>
</dbReference>
<feature type="transmembrane region" description="Helical" evidence="7">
    <location>
        <begin position="54"/>
        <end position="76"/>
    </location>
</feature>
<keyword evidence="3 7" id="KW-0812">Transmembrane</keyword>
<evidence type="ECO:0000256" key="5">
    <source>
        <dbReference type="ARBA" id="ARBA00023136"/>
    </source>
</evidence>
<dbReference type="Pfam" id="PF07690">
    <property type="entry name" value="MFS_1"/>
    <property type="match status" value="1"/>
</dbReference>
<evidence type="ECO:0000313" key="9">
    <source>
        <dbReference type="Proteomes" id="UP001501705"/>
    </source>
</evidence>
<feature type="region of interest" description="Disordered" evidence="6">
    <location>
        <begin position="424"/>
        <end position="449"/>
    </location>
</feature>
<evidence type="ECO:0000256" key="6">
    <source>
        <dbReference type="SAM" id="MobiDB-lite"/>
    </source>
</evidence>
<protein>
    <submittedName>
        <fullName evidence="8">MFS transporter</fullName>
    </submittedName>
</protein>
<evidence type="ECO:0000256" key="2">
    <source>
        <dbReference type="ARBA" id="ARBA00022475"/>
    </source>
</evidence>
<evidence type="ECO:0000256" key="7">
    <source>
        <dbReference type="SAM" id="Phobius"/>
    </source>
</evidence>
<dbReference type="Gene3D" id="1.20.1250.20">
    <property type="entry name" value="MFS general substrate transporter like domains"/>
    <property type="match status" value="1"/>
</dbReference>
<reference evidence="8 9" key="1">
    <citation type="journal article" date="2019" name="Int. J. Syst. Evol. Microbiol.">
        <title>The Global Catalogue of Microorganisms (GCM) 10K type strain sequencing project: providing services to taxonomists for standard genome sequencing and annotation.</title>
        <authorList>
            <consortium name="The Broad Institute Genomics Platform"/>
            <consortium name="The Broad Institute Genome Sequencing Center for Infectious Disease"/>
            <person name="Wu L."/>
            <person name="Ma J."/>
        </authorList>
    </citation>
    <scope>NUCLEOTIDE SEQUENCE [LARGE SCALE GENOMIC DNA]</scope>
    <source>
        <strain evidence="8 9">JCM 15572</strain>
    </source>
</reference>
<proteinExistence type="predicted"/>
<dbReference type="Proteomes" id="UP001501705">
    <property type="component" value="Unassembled WGS sequence"/>
</dbReference>
<sequence length="449" mass="47168">MRFIRDLGTLLRRRDFRRLFAVRLTSQCGDGVFQVALASYVLFSPERAPDAAAIAGLFAVALLPYSILGPFTGVLLDRWSRRQILFGANLTRAVLVIGVGAIVAAGNAGVLFYLAVLLTLGVNRFLLSGLSAGLPHVVDRDELVMANAVTPTSGTAAFLVGGGIGAGVKLLVDSDLAVLGLTVVIYVAAALLALRLRRDQLGPDLRGDEPGILTAVRTIATGLVDGGRHLRERKQPALGLAAIGSLRFFFGLMTVAMILLYRNYFYGPGQLDQAFGALAIATGAVGAGLFVAALITPWGTRVLSLRRWITLLFFVAAVVTMVPIGLYTKPALVIGGFLTGICAQGIKISVDTLVQTGVDDVYRGRVFALYDMIFNVGQVSAAALGAVILPANGRSYPVLALIVAGFAASGLVYGRLSSRAAQRGDGLNGGRLPGGVRTGDQADERTQQG</sequence>
<feature type="transmembrane region" description="Helical" evidence="7">
    <location>
        <begin position="395"/>
        <end position="413"/>
    </location>
</feature>
<dbReference type="RefSeq" id="WP_344233585.1">
    <property type="nucleotide sequence ID" value="NZ_BAAAPH010000007.1"/>
</dbReference>
<feature type="transmembrane region" description="Helical" evidence="7">
    <location>
        <begin position="273"/>
        <end position="296"/>
    </location>
</feature>
<comment type="caution">
    <text evidence="8">The sequence shown here is derived from an EMBL/GenBank/DDBJ whole genome shotgun (WGS) entry which is preliminary data.</text>
</comment>
<keyword evidence="4 7" id="KW-1133">Transmembrane helix</keyword>
<keyword evidence="9" id="KW-1185">Reference proteome</keyword>
<comment type="subcellular location">
    <subcellularLocation>
        <location evidence="1">Cell membrane</location>
        <topology evidence="1">Multi-pass membrane protein</topology>
    </subcellularLocation>
</comment>
<feature type="transmembrane region" description="Helical" evidence="7">
    <location>
        <begin position="332"/>
        <end position="354"/>
    </location>
</feature>
<organism evidence="8 9">
    <name type="scientific">Kribbella hippodromi</name>
    <dbReference type="NCBI Taxonomy" id="434347"/>
    <lineage>
        <taxon>Bacteria</taxon>
        <taxon>Bacillati</taxon>
        <taxon>Actinomycetota</taxon>
        <taxon>Actinomycetes</taxon>
        <taxon>Propionibacteriales</taxon>
        <taxon>Kribbellaceae</taxon>
        <taxon>Kribbella</taxon>
    </lineage>
</organism>
<feature type="transmembrane region" description="Helical" evidence="7">
    <location>
        <begin position="366"/>
        <end position="389"/>
    </location>
</feature>
<keyword evidence="5 7" id="KW-0472">Membrane</keyword>
<keyword evidence="2" id="KW-1003">Cell membrane</keyword>
<dbReference type="PANTHER" id="PTHR23513:SF17">
    <property type="entry name" value="MEMBRANE PROTEIN"/>
    <property type="match status" value="1"/>
</dbReference>